<organism evidence="2 3">
    <name type="scientific">Marvinbryantia formatexigens DSM 14469</name>
    <dbReference type="NCBI Taxonomy" id="478749"/>
    <lineage>
        <taxon>Bacteria</taxon>
        <taxon>Bacillati</taxon>
        <taxon>Bacillota</taxon>
        <taxon>Clostridia</taxon>
        <taxon>Lachnospirales</taxon>
        <taxon>Lachnospiraceae</taxon>
        <taxon>Marvinbryantia</taxon>
    </lineage>
</organism>
<dbReference type="Proteomes" id="UP000005561">
    <property type="component" value="Unassembled WGS sequence"/>
</dbReference>
<comment type="caution">
    <text evidence="2">The sequence shown here is derived from an EMBL/GenBank/DDBJ whole genome shotgun (WGS) entry which is preliminary data.</text>
</comment>
<feature type="compositionally biased region" description="Basic and acidic residues" evidence="1">
    <location>
        <begin position="1"/>
        <end position="12"/>
    </location>
</feature>
<reference evidence="2" key="1">
    <citation type="submission" date="2009-07" db="EMBL/GenBank/DDBJ databases">
        <authorList>
            <person name="Weinstock G."/>
            <person name="Sodergren E."/>
            <person name="Clifton S."/>
            <person name="Fulton L."/>
            <person name="Fulton B."/>
            <person name="Courtney L."/>
            <person name="Fronick C."/>
            <person name="Harrison M."/>
            <person name="Strong C."/>
            <person name="Farmer C."/>
            <person name="Delahaunty K."/>
            <person name="Markovic C."/>
            <person name="Hall O."/>
            <person name="Minx P."/>
            <person name="Tomlinson C."/>
            <person name="Mitreva M."/>
            <person name="Nelson J."/>
            <person name="Hou S."/>
            <person name="Wollam A."/>
            <person name="Pepin K.H."/>
            <person name="Johnson M."/>
            <person name="Bhonagiri V."/>
            <person name="Nash W.E."/>
            <person name="Warren W."/>
            <person name="Chinwalla A."/>
            <person name="Mardis E.R."/>
            <person name="Wilson R.K."/>
        </authorList>
    </citation>
    <scope>NUCLEOTIDE SEQUENCE [LARGE SCALE GENOMIC DNA]</scope>
    <source>
        <strain evidence="2">DSM 14469</strain>
    </source>
</reference>
<keyword evidence="3" id="KW-1185">Reference proteome</keyword>
<evidence type="ECO:0000313" key="2">
    <source>
        <dbReference type="EMBL" id="EET61521.1"/>
    </source>
</evidence>
<gene>
    <name evidence="2" type="ORF">BRYFOR_06696</name>
</gene>
<dbReference type="AlphaFoldDB" id="C6LD38"/>
<sequence>MTEQRRAQDAGVKKSTKKPLSPAKCRAPCFADVAQLSDRQWQL</sequence>
<name>C6LD38_9FIRM</name>
<evidence type="ECO:0000313" key="3">
    <source>
        <dbReference type="Proteomes" id="UP000005561"/>
    </source>
</evidence>
<proteinExistence type="predicted"/>
<protein>
    <submittedName>
        <fullName evidence="2">Uncharacterized protein</fullName>
    </submittedName>
</protein>
<accession>C6LD38</accession>
<evidence type="ECO:0000256" key="1">
    <source>
        <dbReference type="SAM" id="MobiDB-lite"/>
    </source>
</evidence>
<dbReference type="EMBL" id="ACCL02000006">
    <property type="protein sequence ID" value="EET61521.1"/>
    <property type="molecule type" value="Genomic_DNA"/>
</dbReference>
<feature type="region of interest" description="Disordered" evidence="1">
    <location>
        <begin position="1"/>
        <end position="23"/>
    </location>
</feature>